<feature type="compositionally biased region" description="Acidic residues" evidence="1">
    <location>
        <begin position="51"/>
        <end position="64"/>
    </location>
</feature>
<organism evidence="2 3">
    <name type="scientific">Austropuccinia psidii MF-1</name>
    <dbReference type="NCBI Taxonomy" id="1389203"/>
    <lineage>
        <taxon>Eukaryota</taxon>
        <taxon>Fungi</taxon>
        <taxon>Dikarya</taxon>
        <taxon>Basidiomycota</taxon>
        <taxon>Pucciniomycotina</taxon>
        <taxon>Pucciniomycetes</taxon>
        <taxon>Pucciniales</taxon>
        <taxon>Sphaerophragmiaceae</taxon>
        <taxon>Austropuccinia</taxon>
    </lineage>
</organism>
<proteinExistence type="predicted"/>
<comment type="caution">
    <text evidence="2">The sequence shown here is derived from an EMBL/GenBank/DDBJ whole genome shotgun (WGS) entry which is preliminary data.</text>
</comment>
<accession>A0A9Q3F182</accession>
<protein>
    <submittedName>
        <fullName evidence="2">Uncharacterized protein</fullName>
    </submittedName>
</protein>
<evidence type="ECO:0000313" key="3">
    <source>
        <dbReference type="Proteomes" id="UP000765509"/>
    </source>
</evidence>
<name>A0A9Q3F182_9BASI</name>
<dbReference type="EMBL" id="AVOT02037311">
    <property type="protein sequence ID" value="MBW0531991.1"/>
    <property type="molecule type" value="Genomic_DNA"/>
</dbReference>
<reference evidence="2" key="1">
    <citation type="submission" date="2021-03" db="EMBL/GenBank/DDBJ databases">
        <title>Draft genome sequence of rust myrtle Austropuccinia psidii MF-1, a brazilian biotype.</title>
        <authorList>
            <person name="Quecine M.C."/>
            <person name="Pachon D.M.R."/>
            <person name="Bonatelli M.L."/>
            <person name="Correr F.H."/>
            <person name="Franceschini L.M."/>
            <person name="Leite T.F."/>
            <person name="Margarido G.R.A."/>
            <person name="Almeida C.A."/>
            <person name="Ferrarezi J.A."/>
            <person name="Labate C.A."/>
        </authorList>
    </citation>
    <scope>NUCLEOTIDE SEQUENCE</scope>
    <source>
        <strain evidence="2">MF-1</strain>
    </source>
</reference>
<feature type="compositionally biased region" description="Polar residues" evidence="1">
    <location>
        <begin position="68"/>
        <end position="79"/>
    </location>
</feature>
<evidence type="ECO:0000256" key="1">
    <source>
        <dbReference type="SAM" id="MobiDB-lite"/>
    </source>
</evidence>
<sequence>MPWSTVCGAIGDPPGPICWGSMGPTLWLFHSLSTTWPGPIERRISNSPPDPDAEGSDEFDGEEFEVAHNSTGHQSSNSPSHPPAKRFQSHIIPSTPRTFQQTLATLLNSLPLSSTSSFTARPAFIPAVRPSPIPQSINSPIVTSKQLQPVASSSKKREELSPLLFPAAQVFQQREHWPI</sequence>
<evidence type="ECO:0000313" key="2">
    <source>
        <dbReference type="EMBL" id="MBW0531991.1"/>
    </source>
</evidence>
<keyword evidence="3" id="KW-1185">Reference proteome</keyword>
<dbReference type="AlphaFoldDB" id="A0A9Q3F182"/>
<gene>
    <name evidence="2" type="ORF">O181_071706</name>
</gene>
<feature type="region of interest" description="Disordered" evidence="1">
    <location>
        <begin position="40"/>
        <end position="90"/>
    </location>
</feature>
<dbReference type="Proteomes" id="UP000765509">
    <property type="component" value="Unassembled WGS sequence"/>
</dbReference>